<comment type="caution">
    <text evidence="1">The sequence shown here is derived from an EMBL/GenBank/DDBJ whole genome shotgun (WGS) entry which is preliminary data.</text>
</comment>
<evidence type="ECO:0000313" key="1">
    <source>
        <dbReference type="EMBL" id="GCE32145.1"/>
    </source>
</evidence>
<dbReference type="EMBL" id="BIFT01000003">
    <property type="protein sequence ID" value="GCE32145.1"/>
    <property type="molecule type" value="Genomic_DNA"/>
</dbReference>
<dbReference type="InterPro" id="IPR011335">
    <property type="entry name" value="Restrct_endonuc-II-like"/>
</dbReference>
<reference evidence="2" key="1">
    <citation type="submission" date="2018-12" db="EMBL/GenBank/DDBJ databases">
        <title>Tengunoibacter tsumagoiensis gen. nov., sp. nov., Dictyobacter kobayashii sp. nov., D. alpinus sp. nov., and D. joshuensis sp. nov. and description of Dictyobacteraceae fam. nov. within the order Ktedonobacterales isolated from Tengu-no-mugimeshi.</title>
        <authorList>
            <person name="Wang C.M."/>
            <person name="Zheng Y."/>
            <person name="Sakai Y."/>
            <person name="Toyoda A."/>
            <person name="Minakuchi Y."/>
            <person name="Abe K."/>
            <person name="Yokota A."/>
            <person name="Yabe S."/>
        </authorList>
    </citation>
    <scope>NUCLEOTIDE SEQUENCE [LARGE SCALE GENOMIC DNA]</scope>
    <source>
        <strain evidence="2">Uno16</strain>
    </source>
</reference>
<name>A0A402BL98_9CHLR</name>
<gene>
    <name evidence="1" type="ORF">KDA_76290</name>
</gene>
<dbReference type="AlphaFoldDB" id="A0A402BL98"/>
<keyword evidence="2" id="KW-1185">Reference proteome</keyword>
<dbReference type="RefSeq" id="WP_126632141.1">
    <property type="nucleotide sequence ID" value="NZ_BIFT01000003.1"/>
</dbReference>
<dbReference type="SUPFAM" id="SSF52980">
    <property type="entry name" value="Restriction endonuclease-like"/>
    <property type="match status" value="1"/>
</dbReference>
<proteinExistence type="predicted"/>
<sequence length="297" mass="34143">MSNSLCPIPYCPPEYNDSFEHDLSLFCGFTLTGYKQPAPDGEVIRPRWIVTPTGISYTDQTFHTLFNDAAFRTLLRCILSQQRWKREDLSQHFGARLTKKQRSLYLTYCQEQAFLEQQGSDWRRGPQLQQISNLGHTFEWVVMEYLRVQHHMLARYCVHLQEMTVQGDLDVVALRDNFSIMVECKSSSSTITKQSIHLFVQRATEFRPDIALFLIDTCSEEALRCRFQQLEQETLCSGHPASACRLQCGSVYWVTNNLFLANTATGIHSTLDAAIQIGYALKDLTQFMASKSCRLVR</sequence>
<dbReference type="Proteomes" id="UP000287171">
    <property type="component" value="Unassembled WGS sequence"/>
</dbReference>
<evidence type="ECO:0000313" key="2">
    <source>
        <dbReference type="Proteomes" id="UP000287171"/>
    </source>
</evidence>
<protein>
    <submittedName>
        <fullName evidence="1">Uncharacterized protein</fullName>
    </submittedName>
</protein>
<accession>A0A402BL98</accession>
<organism evidence="1 2">
    <name type="scientific">Dictyobacter alpinus</name>
    <dbReference type="NCBI Taxonomy" id="2014873"/>
    <lineage>
        <taxon>Bacteria</taxon>
        <taxon>Bacillati</taxon>
        <taxon>Chloroflexota</taxon>
        <taxon>Ktedonobacteria</taxon>
        <taxon>Ktedonobacterales</taxon>
        <taxon>Dictyobacteraceae</taxon>
        <taxon>Dictyobacter</taxon>
    </lineage>
</organism>
<dbReference type="OrthoDB" id="150846at2"/>